<evidence type="ECO:0000256" key="2">
    <source>
        <dbReference type="ARBA" id="ARBA00022679"/>
    </source>
</evidence>
<dbReference type="OrthoDB" id="708224at2"/>
<dbReference type="PANTHER" id="PTHR43300">
    <property type="entry name" value="ACETYLTRANSFERASE"/>
    <property type="match status" value="1"/>
</dbReference>
<feature type="active site" description="Proton acceptor" evidence="5">
    <location>
        <position position="143"/>
    </location>
</feature>
<dbReference type="InterPro" id="IPR050179">
    <property type="entry name" value="Trans_hexapeptide_repeat"/>
</dbReference>
<dbReference type="PROSITE" id="PS00101">
    <property type="entry name" value="HEXAPEP_TRANSFERASES"/>
    <property type="match status" value="1"/>
</dbReference>
<feature type="site" description="Increases basicity of active site His" evidence="5">
    <location>
        <position position="144"/>
    </location>
</feature>
<dbReference type="RefSeq" id="WP_147921879.1">
    <property type="nucleotide sequence ID" value="NZ_VRTY01000038.1"/>
</dbReference>
<dbReference type="InterPro" id="IPR041561">
    <property type="entry name" value="PglD_N"/>
</dbReference>
<name>A0A5C8K5F4_9BACT</name>
<dbReference type="PANTHER" id="PTHR43300:SF7">
    <property type="entry name" value="UDP-N-ACETYLBACILLOSAMINE N-ACETYLTRANSFERASE"/>
    <property type="match status" value="1"/>
</dbReference>
<comment type="caution">
    <text evidence="8">The sequence shown here is derived from an EMBL/GenBank/DDBJ whole genome shotgun (WGS) entry which is preliminary data.</text>
</comment>
<dbReference type="Proteomes" id="UP000321926">
    <property type="component" value="Unassembled WGS sequence"/>
</dbReference>
<dbReference type="EMBL" id="VRTY01000038">
    <property type="protein sequence ID" value="TXK45903.1"/>
    <property type="molecule type" value="Genomic_DNA"/>
</dbReference>
<evidence type="ECO:0000256" key="3">
    <source>
        <dbReference type="ARBA" id="ARBA00022737"/>
    </source>
</evidence>
<dbReference type="InterPro" id="IPR011004">
    <property type="entry name" value="Trimer_LpxA-like_sf"/>
</dbReference>
<keyword evidence="9" id="KW-1185">Reference proteome</keyword>
<keyword evidence="4" id="KW-0012">Acyltransferase</keyword>
<evidence type="ECO:0000256" key="4">
    <source>
        <dbReference type="ARBA" id="ARBA00023315"/>
    </source>
</evidence>
<keyword evidence="3" id="KW-0677">Repeat</keyword>
<dbReference type="SUPFAM" id="SSF51161">
    <property type="entry name" value="Trimeric LpxA-like enzymes"/>
    <property type="match status" value="1"/>
</dbReference>
<evidence type="ECO:0000313" key="9">
    <source>
        <dbReference type="Proteomes" id="UP000321926"/>
    </source>
</evidence>
<dbReference type="InterPro" id="IPR018357">
    <property type="entry name" value="Hexapep_transf_CS"/>
</dbReference>
<evidence type="ECO:0000256" key="6">
    <source>
        <dbReference type="PIRSR" id="PIRSR620019-2"/>
    </source>
</evidence>
<organism evidence="8 9">
    <name type="scientific">Pontibacter qinzhouensis</name>
    <dbReference type="NCBI Taxonomy" id="2603253"/>
    <lineage>
        <taxon>Bacteria</taxon>
        <taxon>Pseudomonadati</taxon>
        <taxon>Bacteroidota</taxon>
        <taxon>Cytophagia</taxon>
        <taxon>Cytophagales</taxon>
        <taxon>Hymenobacteraceae</taxon>
        <taxon>Pontibacter</taxon>
    </lineage>
</organism>
<dbReference type="GO" id="GO:0016746">
    <property type="term" value="F:acyltransferase activity"/>
    <property type="evidence" value="ECO:0007669"/>
    <property type="project" value="UniProtKB-KW"/>
</dbReference>
<dbReference type="AlphaFoldDB" id="A0A5C8K5F4"/>
<dbReference type="InterPro" id="IPR001451">
    <property type="entry name" value="Hexapep"/>
</dbReference>
<sequence>MKDIVIIGAGGLGRELLVLLHQLNDVSAAWNILGFYDDDTSLSGTSINHLPYLGTINDLEAVQQELAVAIGIGSPKVKQQLVARLQLRRHLYFPVLVHPSVSIKAYQFITLGAGAILAQGVVLTTNIKLGKHVFINLCCTIGHDATLGDFSSLMPGVNLSGATVLEEAVYVGTNATILQGISVGAHTTIGAGAVVNKDLPAGCTAVGVPAKIIKKHEL</sequence>
<protein>
    <submittedName>
        <fullName evidence="8">Acetyltransferase</fullName>
    </submittedName>
</protein>
<dbReference type="InterPro" id="IPR020019">
    <property type="entry name" value="AcTrfase_PglD-like"/>
</dbReference>
<dbReference type="Gene3D" id="2.160.10.10">
    <property type="entry name" value="Hexapeptide repeat proteins"/>
    <property type="match status" value="1"/>
</dbReference>
<comment type="similarity">
    <text evidence="1">Belongs to the transferase hexapeptide repeat family.</text>
</comment>
<dbReference type="Pfam" id="PF17836">
    <property type="entry name" value="PglD_N"/>
    <property type="match status" value="1"/>
</dbReference>
<dbReference type="Gene3D" id="3.40.50.20">
    <property type="match status" value="1"/>
</dbReference>
<feature type="binding site" evidence="6">
    <location>
        <position position="73"/>
    </location>
    <ligand>
        <name>substrate</name>
    </ligand>
</feature>
<gene>
    <name evidence="8" type="ORF">FVR03_11395</name>
</gene>
<dbReference type="CDD" id="cd03360">
    <property type="entry name" value="LbH_AT_putative"/>
    <property type="match status" value="1"/>
</dbReference>
<reference evidence="8 9" key="1">
    <citation type="submission" date="2019-08" db="EMBL/GenBank/DDBJ databases">
        <authorList>
            <person name="Shi S."/>
        </authorList>
    </citation>
    <scope>NUCLEOTIDE SEQUENCE [LARGE SCALE GENOMIC DNA]</scope>
    <source>
        <strain evidence="8 9">GY10130</strain>
    </source>
</reference>
<evidence type="ECO:0000256" key="5">
    <source>
        <dbReference type="PIRSR" id="PIRSR620019-1"/>
    </source>
</evidence>
<evidence type="ECO:0000256" key="1">
    <source>
        <dbReference type="ARBA" id="ARBA00007274"/>
    </source>
</evidence>
<evidence type="ECO:0000313" key="8">
    <source>
        <dbReference type="EMBL" id="TXK45903.1"/>
    </source>
</evidence>
<feature type="domain" description="PglD N-terminal" evidence="7">
    <location>
        <begin position="3"/>
        <end position="85"/>
    </location>
</feature>
<dbReference type="NCBIfam" id="TIGR03570">
    <property type="entry name" value="NeuD_NnaD"/>
    <property type="match status" value="1"/>
</dbReference>
<evidence type="ECO:0000259" key="7">
    <source>
        <dbReference type="Pfam" id="PF17836"/>
    </source>
</evidence>
<proteinExistence type="inferred from homology"/>
<dbReference type="Pfam" id="PF00132">
    <property type="entry name" value="Hexapep"/>
    <property type="match status" value="1"/>
</dbReference>
<keyword evidence="2 8" id="KW-0808">Transferase</keyword>
<accession>A0A5C8K5F4</accession>